<keyword evidence="1" id="KW-0285">Flavoprotein</keyword>
<comment type="catalytic activity">
    <reaction evidence="6">
        <text>[thioredoxin]-dithiol + NADP(+) = [thioredoxin]-disulfide + NADPH + H(+)</text>
        <dbReference type="Rhea" id="RHEA:20345"/>
        <dbReference type="Rhea" id="RHEA-COMP:10698"/>
        <dbReference type="Rhea" id="RHEA-COMP:10700"/>
        <dbReference type="ChEBI" id="CHEBI:15378"/>
        <dbReference type="ChEBI" id="CHEBI:29950"/>
        <dbReference type="ChEBI" id="CHEBI:50058"/>
        <dbReference type="ChEBI" id="CHEBI:57783"/>
        <dbReference type="ChEBI" id="CHEBI:58349"/>
        <dbReference type="EC" id="1.8.1.9"/>
    </reaction>
</comment>
<dbReference type="InterPro" id="IPR036188">
    <property type="entry name" value="FAD/NAD-bd_sf"/>
</dbReference>
<evidence type="ECO:0000259" key="7">
    <source>
        <dbReference type="Pfam" id="PF07992"/>
    </source>
</evidence>
<evidence type="ECO:0000313" key="9">
    <source>
        <dbReference type="Proteomes" id="UP000824133"/>
    </source>
</evidence>
<dbReference type="SUPFAM" id="SSF51905">
    <property type="entry name" value="FAD/NAD(P)-binding domain"/>
    <property type="match status" value="1"/>
</dbReference>
<keyword evidence="2" id="KW-0274">FAD</keyword>
<keyword evidence="4" id="KW-1015">Disulfide bond</keyword>
<dbReference type="Pfam" id="PF07992">
    <property type="entry name" value="Pyr_redox_2"/>
    <property type="match status" value="1"/>
</dbReference>
<dbReference type="PROSITE" id="PS00573">
    <property type="entry name" value="PYRIDINE_REDOX_2"/>
    <property type="match status" value="1"/>
</dbReference>
<keyword evidence="5" id="KW-0676">Redox-active center</keyword>
<name>A0A9D1ZFA5_9ACTN</name>
<proteinExistence type="predicted"/>
<reference evidence="8" key="2">
    <citation type="submission" date="2021-04" db="EMBL/GenBank/DDBJ databases">
        <authorList>
            <person name="Gilroy R."/>
        </authorList>
    </citation>
    <scope>NUCLEOTIDE SEQUENCE</scope>
    <source>
        <strain evidence="8">ChiHjej10B9-743</strain>
    </source>
</reference>
<dbReference type="Gene3D" id="3.50.50.60">
    <property type="entry name" value="FAD/NAD(P)-binding domain"/>
    <property type="match status" value="2"/>
</dbReference>
<dbReference type="AlphaFoldDB" id="A0A9D1ZFA5"/>
<dbReference type="GO" id="GO:0004791">
    <property type="term" value="F:thioredoxin-disulfide reductase (NADPH) activity"/>
    <property type="evidence" value="ECO:0007669"/>
    <property type="project" value="UniProtKB-EC"/>
</dbReference>
<dbReference type="PANTHER" id="PTHR48105">
    <property type="entry name" value="THIOREDOXIN REDUCTASE 1-RELATED-RELATED"/>
    <property type="match status" value="1"/>
</dbReference>
<evidence type="ECO:0000256" key="6">
    <source>
        <dbReference type="ARBA" id="ARBA00048132"/>
    </source>
</evidence>
<comment type="caution">
    <text evidence="8">The sequence shown here is derived from an EMBL/GenBank/DDBJ whole genome shotgun (WGS) entry which is preliminary data.</text>
</comment>
<reference evidence="8" key="1">
    <citation type="journal article" date="2021" name="PeerJ">
        <title>Extensive microbial diversity within the chicken gut microbiome revealed by metagenomics and culture.</title>
        <authorList>
            <person name="Gilroy R."/>
            <person name="Ravi A."/>
            <person name="Getino M."/>
            <person name="Pursley I."/>
            <person name="Horton D.L."/>
            <person name="Alikhan N.F."/>
            <person name="Baker D."/>
            <person name="Gharbi K."/>
            <person name="Hall N."/>
            <person name="Watson M."/>
            <person name="Adriaenssens E.M."/>
            <person name="Foster-Nyarko E."/>
            <person name="Jarju S."/>
            <person name="Secka A."/>
            <person name="Antonio M."/>
            <person name="Oren A."/>
            <person name="Chaudhuri R.R."/>
            <person name="La Ragione R."/>
            <person name="Hildebrand F."/>
            <person name="Pallen M.J."/>
        </authorList>
    </citation>
    <scope>NUCLEOTIDE SEQUENCE</scope>
    <source>
        <strain evidence="8">ChiHjej10B9-743</strain>
    </source>
</reference>
<protein>
    <submittedName>
        <fullName evidence="8">FAD-dependent oxidoreductase</fullName>
    </submittedName>
</protein>
<dbReference type="PRINTS" id="PR00368">
    <property type="entry name" value="FADPNR"/>
</dbReference>
<dbReference type="Proteomes" id="UP000824133">
    <property type="component" value="Unassembled WGS sequence"/>
</dbReference>
<gene>
    <name evidence="8" type="ORF">IAA42_07560</name>
</gene>
<evidence type="ECO:0000313" key="8">
    <source>
        <dbReference type="EMBL" id="HIY80273.1"/>
    </source>
</evidence>
<evidence type="ECO:0000256" key="4">
    <source>
        <dbReference type="ARBA" id="ARBA00023157"/>
    </source>
</evidence>
<evidence type="ECO:0000256" key="1">
    <source>
        <dbReference type="ARBA" id="ARBA00022630"/>
    </source>
</evidence>
<sequence length="315" mass="33305">MGTISHDVVIIGGGPAGLSAALYASRSLLDAVTLEREAIGGQMMLTSDVDNYPGVPSANAFDLVDAMRSQAEGLGARIEMAPVTSIKYDAKTSLFRVSTPSDEHLAPSVVAALGARPRTAGFAGEREFTGRGVSYCATCDGMFYRNKHVFVIGGGNSAAEEALFLSRIARRVTMVVRKDHLRAQSALVAELERDEKVEIRYLTSIVAVEGDELPGVITFRDNALGRDYVETYDEGSVGIFVLVGREPESGLLAGLVDLDVSGYVLTDERMGTRTPGLYVAGDVRSKPLRQIVTAAADGAVAATSAAAFLGRPIEG</sequence>
<evidence type="ECO:0000256" key="3">
    <source>
        <dbReference type="ARBA" id="ARBA00023002"/>
    </source>
</evidence>
<accession>A0A9D1ZFA5</accession>
<dbReference type="InterPro" id="IPR023753">
    <property type="entry name" value="FAD/NAD-binding_dom"/>
</dbReference>
<dbReference type="InterPro" id="IPR050097">
    <property type="entry name" value="Ferredoxin-NADP_redctase_2"/>
</dbReference>
<organism evidence="8 9">
    <name type="scientific">Candidatus Olsenella excrementavium</name>
    <dbReference type="NCBI Taxonomy" id="2838709"/>
    <lineage>
        <taxon>Bacteria</taxon>
        <taxon>Bacillati</taxon>
        <taxon>Actinomycetota</taxon>
        <taxon>Coriobacteriia</taxon>
        <taxon>Coriobacteriales</taxon>
        <taxon>Atopobiaceae</taxon>
        <taxon>Olsenella</taxon>
    </lineage>
</organism>
<feature type="domain" description="FAD/NAD(P)-binding" evidence="7">
    <location>
        <begin position="6"/>
        <end position="298"/>
    </location>
</feature>
<evidence type="ECO:0000256" key="5">
    <source>
        <dbReference type="ARBA" id="ARBA00023284"/>
    </source>
</evidence>
<dbReference type="EMBL" id="DXCP01000056">
    <property type="protein sequence ID" value="HIY80273.1"/>
    <property type="molecule type" value="Genomic_DNA"/>
</dbReference>
<dbReference type="InterPro" id="IPR008255">
    <property type="entry name" value="Pyr_nucl-diS_OxRdtase_2_AS"/>
</dbReference>
<evidence type="ECO:0000256" key="2">
    <source>
        <dbReference type="ARBA" id="ARBA00022827"/>
    </source>
</evidence>
<dbReference type="PRINTS" id="PR00469">
    <property type="entry name" value="PNDRDTASEII"/>
</dbReference>
<keyword evidence="3" id="KW-0560">Oxidoreductase</keyword>